<protein>
    <submittedName>
        <fullName evidence="1">CopG family transcriptional regulator</fullName>
    </submittedName>
</protein>
<keyword evidence="2" id="KW-1185">Reference proteome</keyword>
<dbReference type="RefSeq" id="WP_161047519.1">
    <property type="nucleotide sequence ID" value="NZ_WWCS01000023.1"/>
</dbReference>
<proteinExistence type="predicted"/>
<sequence length="79" mass="8513">MTDILSIEIPVTPELKEAVEQISALSGQPPTEIAQQALRHYVGWRGAQLADLQKGIAAADQGEFASEDEVNAVFTRYGA</sequence>
<organism evidence="1 2">
    <name type="scientific">Duganella margarita</name>
    <dbReference type="NCBI Taxonomy" id="2692170"/>
    <lineage>
        <taxon>Bacteria</taxon>
        <taxon>Pseudomonadati</taxon>
        <taxon>Pseudomonadota</taxon>
        <taxon>Betaproteobacteria</taxon>
        <taxon>Burkholderiales</taxon>
        <taxon>Oxalobacteraceae</taxon>
        <taxon>Telluria group</taxon>
        <taxon>Duganella</taxon>
    </lineage>
</organism>
<name>A0ABW9WN24_9BURK</name>
<evidence type="ECO:0000313" key="1">
    <source>
        <dbReference type="EMBL" id="MYN42622.1"/>
    </source>
</evidence>
<accession>A0ABW9WN24</accession>
<dbReference type="Proteomes" id="UP000466332">
    <property type="component" value="Unassembled WGS sequence"/>
</dbReference>
<comment type="caution">
    <text evidence="1">The sequence shown here is derived from an EMBL/GenBank/DDBJ whole genome shotgun (WGS) entry which is preliminary data.</text>
</comment>
<reference evidence="1 2" key="1">
    <citation type="submission" date="2019-12" db="EMBL/GenBank/DDBJ databases">
        <title>Novel species isolated from a subtropical stream in China.</title>
        <authorList>
            <person name="Lu H."/>
        </authorList>
    </citation>
    <scope>NUCLEOTIDE SEQUENCE [LARGE SCALE GENOMIC DNA]</scope>
    <source>
        <strain evidence="1 2">FT109W</strain>
    </source>
</reference>
<dbReference type="EMBL" id="WWCS01000023">
    <property type="protein sequence ID" value="MYN42622.1"/>
    <property type="molecule type" value="Genomic_DNA"/>
</dbReference>
<gene>
    <name evidence="1" type="ORF">GTP55_25090</name>
</gene>
<evidence type="ECO:0000313" key="2">
    <source>
        <dbReference type="Proteomes" id="UP000466332"/>
    </source>
</evidence>